<dbReference type="HOGENOM" id="CLU_1081782_0_0_1"/>
<evidence type="ECO:0000313" key="1">
    <source>
        <dbReference type="EMBL" id="EMC96339.1"/>
    </source>
</evidence>
<evidence type="ECO:0008006" key="3">
    <source>
        <dbReference type="Google" id="ProtNLM"/>
    </source>
</evidence>
<dbReference type="OrthoDB" id="194468at2759"/>
<dbReference type="GeneID" id="19108813"/>
<dbReference type="KEGG" id="bcom:BAUCODRAFT_147966"/>
<dbReference type="Gene3D" id="3.20.20.140">
    <property type="entry name" value="Metal-dependent hydrolases"/>
    <property type="match status" value="1"/>
</dbReference>
<dbReference type="InterPro" id="IPR051781">
    <property type="entry name" value="Metallo-dep_Hydrolase"/>
</dbReference>
<sequence length="257" mass="28867">MTNICKNLETWRDQRLGHGHVSDREDEANAWASWTTWTKRITEHSHRRLSSNGSRECAQLYTANGRRVFVEGSGRRAKLGAEPDRRWIRLHQDYLIADIPGPDQATMDAIVLEAHKHQKRVVTYAASYAPFTMALNAGVDVITHLPLDKAVDLNMANRMLVGKMISVPMLCMMHETTEKLPLSSMAPLLLKPTVVLAIVRNSRNGIGKQTYVNARESTTALHQAGVPILAGTDCYEEPNSPFDVEHGVSMHRALDYW</sequence>
<dbReference type="AlphaFoldDB" id="M2NB11"/>
<reference evidence="1 2" key="1">
    <citation type="journal article" date="2012" name="PLoS Pathog.">
        <title>Diverse lifestyles and strategies of plant pathogenesis encoded in the genomes of eighteen Dothideomycetes fungi.</title>
        <authorList>
            <person name="Ohm R.A."/>
            <person name="Feau N."/>
            <person name="Henrissat B."/>
            <person name="Schoch C.L."/>
            <person name="Horwitz B.A."/>
            <person name="Barry K.W."/>
            <person name="Condon B.J."/>
            <person name="Copeland A.C."/>
            <person name="Dhillon B."/>
            <person name="Glaser F."/>
            <person name="Hesse C.N."/>
            <person name="Kosti I."/>
            <person name="LaButti K."/>
            <person name="Lindquist E.A."/>
            <person name="Lucas S."/>
            <person name="Salamov A.A."/>
            <person name="Bradshaw R.E."/>
            <person name="Ciuffetti L."/>
            <person name="Hamelin R.C."/>
            <person name="Kema G.H.J."/>
            <person name="Lawrence C."/>
            <person name="Scott J.A."/>
            <person name="Spatafora J.W."/>
            <person name="Turgeon B.G."/>
            <person name="de Wit P.J.G.M."/>
            <person name="Zhong S."/>
            <person name="Goodwin S.B."/>
            <person name="Grigoriev I.V."/>
        </authorList>
    </citation>
    <scope>NUCLEOTIDE SEQUENCE [LARGE SCALE GENOMIC DNA]</scope>
    <source>
        <strain evidence="1 2">UAMH 10762</strain>
    </source>
</reference>
<protein>
    <recommendedName>
        <fullName evidence="3">Amidohydrolase-related domain-containing protein</fullName>
    </recommendedName>
</protein>
<dbReference type="PANTHER" id="PTHR43135:SF3">
    <property type="entry name" value="ALPHA-D-RIBOSE 1-METHYLPHOSPHONATE 5-TRIPHOSPHATE DIPHOSPHATASE"/>
    <property type="match status" value="1"/>
</dbReference>
<evidence type="ECO:0000313" key="2">
    <source>
        <dbReference type="Proteomes" id="UP000011761"/>
    </source>
</evidence>
<dbReference type="STRING" id="717646.M2NB11"/>
<dbReference type="Proteomes" id="UP000011761">
    <property type="component" value="Unassembled WGS sequence"/>
</dbReference>
<name>M2NB11_BAUPA</name>
<proteinExistence type="predicted"/>
<dbReference type="InterPro" id="IPR032466">
    <property type="entry name" value="Metal_Hydrolase"/>
</dbReference>
<organism evidence="1 2">
    <name type="scientific">Baudoinia panamericana (strain UAMH 10762)</name>
    <name type="common">Angels' share fungus</name>
    <name type="synonym">Baudoinia compniacensis (strain UAMH 10762)</name>
    <dbReference type="NCBI Taxonomy" id="717646"/>
    <lineage>
        <taxon>Eukaryota</taxon>
        <taxon>Fungi</taxon>
        <taxon>Dikarya</taxon>
        <taxon>Ascomycota</taxon>
        <taxon>Pezizomycotina</taxon>
        <taxon>Dothideomycetes</taxon>
        <taxon>Dothideomycetidae</taxon>
        <taxon>Mycosphaerellales</taxon>
        <taxon>Teratosphaeriaceae</taxon>
        <taxon>Baudoinia</taxon>
    </lineage>
</organism>
<dbReference type="EMBL" id="KB445555">
    <property type="protein sequence ID" value="EMC96339.1"/>
    <property type="molecule type" value="Genomic_DNA"/>
</dbReference>
<accession>M2NB11</accession>
<dbReference type="PANTHER" id="PTHR43135">
    <property type="entry name" value="ALPHA-D-RIBOSE 1-METHYLPHOSPHONATE 5-TRIPHOSPHATE DIPHOSPHATASE"/>
    <property type="match status" value="1"/>
</dbReference>
<dbReference type="RefSeq" id="XP_007676460.1">
    <property type="nucleotide sequence ID" value="XM_007678270.1"/>
</dbReference>
<keyword evidence="2" id="KW-1185">Reference proteome</keyword>
<gene>
    <name evidence="1" type="ORF">BAUCODRAFT_147966</name>
</gene>
<dbReference type="SUPFAM" id="SSF51556">
    <property type="entry name" value="Metallo-dependent hydrolases"/>
    <property type="match status" value="1"/>
</dbReference>